<accession>A0A0C3PAH9</accession>
<reference evidence="1 2" key="1">
    <citation type="submission" date="2014-04" db="EMBL/GenBank/DDBJ databases">
        <authorList>
            <consortium name="DOE Joint Genome Institute"/>
            <person name="Kuo A."/>
            <person name="Kohler A."/>
            <person name="Costa M.D."/>
            <person name="Nagy L.G."/>
            <person name="Floudas D."/>
            <person name="Copeland A."/>
            <person name="Barry K.W."/>
            <person name="Cichocki N."/>
            <person name="Veneault-Fourrey C."/>
            <person name="LaButti K."/>
            <person name="Lindquist E.A."/>
            <person name="Lipzen A."/>
            <person name="Lundell T."/>
            <person name="Morin E."/>
            <person name="Murat C."/>
            <person name="Sun H."/>
            <person name="Tunlid A."/>
            <person name="Henrissat B."/>
            <person name="Grigoriev I.V."/>
            <person name="Hibbett D.S."/>
            <person name="Martin F."/>
            <person name="Nordberg H.P."/>
            <person name="Cantor M.N."/>
            <person name="Hua S.X."/>
        </authorList>
    </citation>
    <scope>NUCLEOTIDE SEQUENCE [LARGE SCALE GENOMIC DNA]</scope>
    <source>
        <strain evidence="1 2">Marx 270</strain>
    </source>
</reference>
<sequence length="208" mass="23343">MRGPSSAVTDEEEICGYPMALTSRIEKLMAFENPRSNIYSLATLLPTASWGRNDPYSNRSKMLCNPVSNEPILIWMVGHVSATWFLRNGQPDRQCSVTIVPLFKHLCQQALRLLSGFSHPPLPSADTPPSVVRASRWQSSKHGETSSLFSSVYDAREVFRAKTEMGLYPAMELKKRDLVLLEVKLIQYFVKDNNSRFLILGVFSASGT</sequence>
<dbReference type="HOGENOM" id="CLU_1152095_0_0_1"/>
<dbReference type="OrthoDB" id="3066210at2759"/>
<protein>
    <submittedName>
        <fullName evidence="1">Uncharacterized protein</fullName>
    </submittedName>
</protein>
<evidence type="ECO:0000313" key="2">
    <source>
        <dbReference type="Proteomes" id="UP000054217"/>
    </source>
</evidence>
<dbReference type="AlphaFoldDB" id="A0A0C3PAH9"/>
<reference evidence="2" key="2">
    <citation type="submission" date="2015-01" db="EMBL/GenBank/DDBJ databases">
        <title>Evolutionary Origins and Diversification of the Mycorrhizal Mutualists.</title>
        <authorList>
            <consortium name="DOE Joint Genome Institute"/>
            <consortium name="Mycorrhizal Genomics Consortium"/>
            <person name="Kohler A."/>
            <person name="Kuo A."/>
            <person name="Nagy L.G."/>
            <person name="Floudas D."/>
            <person name="Copeland A."/>
            <person name="Barry K.W."/>
            <person name="Cichocki N."/>
            <person name="Veneault-Fourrey C."/>
            <person name="LaButti K."/>
            <person name="Lindquist E.A."/>
            <person name="Lipzen A."/>
            <person name="Lundell T."/>
            <person name="Morin E."/>
            <person name="Murat C."/>
            <person name="Riley R."/>
            <person name="Ohm R."/>
            <person name="Sun H."/>
            <person name="Tunlid A."/>
            <person name="Henrissat B."/>
            <person name="Grigoriev I.V."/>
            <person name="Hibbett D.S."/>
            <person name="Martin F."/>
        </authorList>
    </citation>
    <scope>NUCLEOTIDE SEQUENCE [LARGE SCALE GENOMIC DNA]</scope>
    <source>
        <strain evidence="2">Marx 270</strain>
    </source>
</reference>
<organism evidence="1 2">
    <name type="scientific">Pisolithus tinctorius Marx 270</name>
    <dbReference type="NCBI Taxonomy" id="870435"/>
    <lineage>
        <taxon>Eukaryota</taxon>
        <taxon>Fungi</taxon>
        <taxon>Dikarya</taxon>
        <taxon>Basidiomycota</taxon>
        <taxon>Agaricomycotina</taxon>
        <taxon>Agaricomycetes</taxon>
        <taxon>Agaricomycetidae</taxon>
        <taxon>Boletales</taxon>
        <taxon>Sclerodermatineae</taxon>
        <taxon>Pisolithaceae</taxon>
        <taxon>Pisolithus</taxon>
    </lineage>
</organism>
<name>A0A0C3PAH9_PISTI</name>
<dbReference type="EMBL" id="KN831969">
    <property type="protein sequence ID" value="KIO04906.1"/>
    <property type="molecule type" value="Genomic_DNA"/>
</dbReference>
<keyword evidence="2" id="KW-1185">Reference proteome</keyword>
<evidence type="ECO:0000313" key="1">
    <source>
        <dbReference type="EMBL" id="KIO04906.1"/>
    </source>
</evidence>
<gene>
    <name evidence="1" type="ORF">M404DRAFT_25993</name>
</gene>
<proteinExistence type="predicted"/>
<dbReference type="InParanoid" id="A0A0C3PAH9"/>
<dbReference type="Proteomes" id="UP000054217">
    <property type="component" value="Unassembled WGS sequence"/>
</dbReference>